<evidence type="ECO:0008006" key="4">
    <source>
        <dbReference type="Google" id="ProtNLM"/>
    </source>
</evidence>
<feature type="compositionally biased region" description="Low complexity" evidence="1">
    <location>
        <begin position="79"/>
        <end position="88"/>
    </location>
</feature>
<dbReference type="EMBL" id="CP003969">
    <property type="protein sequence ID" value="AGP36270.1"/>
    <property type="molecule type" value="Genomic_DNA"/>
</dbReference>
<dbReference type="Proteomes" id="UP000014803">
    <property type="component" value="Chromosome"/>
</dbReference>
<evidence type="ECO:0000313" key="3">
    <source>
        <dbReference type="Proteomes" id="UP000014803"/>
    </source>
</evidence>
<gene>
    <name evidence="2" type="ORF">SCE1572_18305</name>
</gene>
<sequence>MRVAAGSLAPRALEGARRGLVLSLIDDEGRVGLGEATPLPGFSPDSADDVERALAELPGALGAIDLPGGDAATAAAAPAVRRAQAPPTGRTLPACSAPRCA</sequence>
<protein>
    <recommendedName>
        <fullName evidence="4">Mandelate racemase/muconate lactonizing enzyme N-terminal domain-containing protein</fullName>
    </recommendedName>
</protein>
<dbReference type="InterPro" id="IPR029017">
    <property type="entry name" value="Enolase-like_N"/>
</dbReference>
<dbReference type="SUPFAM" id="SSF54826">
    <property type="entry name" value="Enolase N-terminal domain-like"/>
    <property type="match status" value="1"/>
</dbReference>
<feature type="region of interest" description="Disordered" evidence="1">
    <location>
        <begin position="79"/>
        <end position="101"/>
    </location>
</feature>
<accession>S4XWJ0</accession>
<organism evidence="2 3">
    <name type="scientific">Sorangium cellulosum So0157-2</name>
    <dbReference type="NCBI Taxonomy" id="1254432"/>
    <lineage>
        <taxon>Bacteria</taxon>
        <taxon>Pseudomonadati</taxon>
        <taxon>Myxococcota</taxon>
        <taxon>Polyangia</taxon>
        <taxon>Polyangiales</taxon>
        <taxon>Polyangiaceae</taxon>
        <taxon>Sorangium</taxon>
    </lineage>
</organism>
<dbReference type="STRING" id="1254432.SCE1572_18305"/>
<dbReference type="KEGG" id="scu:SCE1572_18305"/>
<evidence type="ECO:0000313" key="2">
    <source>
        <dbReference type="EMBL" id="AGP36270.1"/>
    </source>
</evidence>
<dbReference type="PATRIC" id="fig|1254432.3.peg.4138"/>
<name>S4XWJ0_SORCE</name>
<dbReference type="Gene3D" id="3.30.390.10">
    <property type="entry name" value="Enolase-like, N-terminal domain"/>
    <property type="match status" value="1"/>
</dbReference>
<dbReference type="AlphaFoldDB" id="S4XWJ0"/>
<dbReference type="HOGENOM" id="CLU_2289823_0_0_7"/>
<evidence type="ECO:0000256" key="1">
    <source>
        <dbReference type="SAM" id="MobiDB-lite"/>
    </source>
</evidence>
<reference evidence="2 3" key="1">
    <citation type="journal article" date="2013" name="Sci. Rep.">
        <title>Extraordinary expansion of a Sorangium cellulosum genome from an alkaline milieu.</title>
        <authorList>
            <person name="Han K."/>
            <person name="Li Z.F."/>
            <person name="Peng R."/>
            <person name="Zhu L.P."/>
            <person name="Zhou T."/>
            <person name="Wang L.G."/>
            <person name="Li S.G."/>
            <person name="Zhang X.B."/>
            <person name="Hu W."/>
            <person name="Wu Z.H."/>
            <person name="Qin N."/>
            <person name="Li Y.Z."/>
        </authorList>
    </citation>
    <scope>NUCLEOTIDE SEQUENCE [LARGE SCALE GENOMIC DNA]</scope>
    <source>
        <strain evidence="2 3">So0157-2</strain>
    </source>
</reference>
<proteinExistence type="predicted"/>